<keyword evidence="4 5" id="KW-0663">Pyridoxal phosphate</keyword>
<dbReference type="InterPro" id="IPR004636">
    <property type="entry name" value="AcOrn/SuccOrn_fam"/>
</dbReference>
<gene>
    <name evidence="5" type="primary">argD</name>
    <name evidence="6" type="ORF">CA615_00175</name>
</gene>
<name>A0A328QB03_9EURY</name>
<evidence type="ECO:0000313" key="6">
    <source>
        <dbReference type="EMBL" id="RAP03840.1"/>
    </source>
</evidence>
<dbReference type="GO" id="GO:0003992">
    <property type="term" value="F:N2-acetyl-L-ornithine:2-oxoglutarate 5-aminotransferase activity"/>
    <property type="evidence" value="ECO:0007669"/>
    <property type="project" value="UniProtKB-UniRule"/>
</dbReference>
<comment type="subcellular location">
    <subcellularLocation>
        <location evidence="5">Cytoplasm</location>
    </subcellularLocation>
</comment>
<evidence type="ECO:0000256" key="2">
    <source>
        <dbReference type="ARBA" id="ARBA00022605"/>
    </source>
</evidence>
<dbReference type="InterPro" id="IPR015422">
    <property type="entry name" value="PyrdxlP-dep_Trfase_small"/>
</dbReference>
<keyword evidence="2 5" id="KW-0028">Amino-acid biosynthesis</keyword>
<dbReference type="CDD" id="cd00610">
    <property type="entry name" value="OAT_like"/>
    <property type="match status" value="1"/>
</dbReference>
<comment type="cofactor">
    <cofactor evidence="5">
        <name>pyridoxal 5'-phosphate</name>
        <dbReference type="ChEBI" id="CHEBI:597326"/>
    </cofactor>
    <text evidence="5">Binds 1 pyridoxal phosphate per subunit.</text>
</comment>
<feature type="binding site" evidence="5">
    <location>
        <position position="274"/>
    </location>
    <ligand>
        <name>N(2)-acetyl-L-ornithine</name>
        <dbReference type="ChEBI" id="CHEBI:57805"/>
    </ligand>
</feature>
<dbReference type="NCBIfam" id="NF002325">
    <property type="entry name" value="PRK01278.1"/>
    <property type="match status" value="1"/>
</dbReference>
<proteinExistence type="inferred from homology"/>
<evidence type="ECO:0000256" key="4">
    <source>
        <dbReference type="ARBA" id="ARBA00022898"/>
    </source>
</evidence>
<evidence type="ECO:0000256" key="5">
    <source>
        <dbReference type="HAMAP-Rule" id="MF_01107"/>
    </source>
</evidence>
<dbReference type="PANTHER" id="PTHR11986:SF79">
    <property type="entry name" value="ACETYLORNITHINE AMINOTRANSFERASE, MITOCHONDRIAL"/>
    <property type="match status" value="1"/>
</dbReference>
<keyword evidence="1 5" id="KW-0032">Aminotransferase</keyword>
<dbReference type="EC" id="2.6.1.11" evidence="5"/>
<evidence type="ECO:0000313" key="7">
    <source>
        <dbReference type="Proteomes" id="UP000248557"/>
    </source>
</evidence>
<dbReference type="NCBIfam" id="TIGR00707">
    <property type="entry name" value="argD"/>
    <property type="match status" value="1"/>
</dbReference>
<comment type="miscellaneous">
    <text evidence="5">May also have succinyldiaminopimelate aminotransferase activity, thus carrying out the corresponding step in lysine biosynthesis.</text>
</comment>
<comment type="subunit">
    <text evidence="5">Homodimer.</text>
</comment>
<comment type="caution">
    <text evidence="6">The sequence shown here is derived from an EMBL/GenBank/DDBJ whole genome shotgun (WGS) entry which is preliminary data.</text>
</comment>
<organism evidence="6 7">
    <name type="scientific">Methanosphaera stadtmanae</name>
    <dbReference type="NCBI Taxonomy" id="2317"/>
    <lineage>
        <taxon>Archaea</taxon>
        <taxon>Methanobacteriati</taxon>
        <taxon>Methanobacteriota</taxon>
        <taxon>Methanomada group</taxon>
        <taxon>Methanobacteria</taxon>
        <taxon>Methanobacteriales</taxon>
        <taxon>Methanobacteriaceae</taxon>
        <taxon>Methanosphaera</taxon>
    </lineage>
</organism>
<dbReference type="Proteomes" id="UP000248557">
    <property type="component" value="Unassembled WGS sequence"/>
</dbReference>
<keyword evidence="5" id="KW-0963">Cytoplasm</keyword>
<dbReference type="Gene3D" id="3.40.640.10">
    <property type="entry name" value="Type I PLP-dependent aspartate aminotransferase-like (Major domain)"/>
    <property type="match status" value="1"/>
</dbReference>
<dbReference type="RefSeq" id="WP_112149228.1">
    <property type="nucleotide sequence ID" value="NZ_CATZNA010000066.1"/>
</dbReference>
<dbReference type="InterPro" id="IPR005814">
    <property type="entry name" value="Aminotrans_3"/>
</dbReference>
<sequence>MNTNQVKETLDKYVMHTYGRYDLVLDHGHGSIVYDKEGNKYIDCVAGIAVNSIGHTHEKIAQTLSQQAKKLIHVSNLYYTEEQAEYAKRLVELSPHEKVFFANSGAEANEGAIKLARKYTGKSEIIAMKNSFHGRTLATITATGQPKYQKGLDPLPQGFIHVDYNDIDQVKDAITENTAAILVEPIQGESGVRVPDDDYLPQLRKICDENGILLIFDEVQTGFGRTGKFFASELTNTVPDITTCAKAIAGGLPMGVVLSSAKVASGFNPGDHASTFGGTALVTAVASCVLDIYEEEDLVNKSKENGEYFMEKLANLKEKHDCIVDVRGHGLMVGVELNYDCGNLVEKAQEKGVLINVANGNVIRFVPPLVITKEELDEVVEVIDEILP</sequence>
<dbReference type="Gene3D" id="3.90.1150.10">
    <property type="entry name" value="Aspartate Aminotransferase, domain 1"/>
    <property type="match status" value="1"/>
</dbReference>
<dbReference type="SUPFAM" id="SSF53383">
    <property type="entry name" value="PLP-dependent transferases"/>
    <property type="match status" value="1"/>
</dbReference>
<dbReference type="InterPro" id="IPR015424">
    <property type="entry name" value="PyrdxlP-dep_Trfase"/>
</dbReference>
<dbReference type="FunFam" id="3.40.640.10:FF:000004">
    <property type="entry name" value="Acetylornithine aminotransferase"/>
    <property type="match status" value="1"/>
</dbReference>
<dbReference type="HAMAP" id="MF_01107">
    <property type="entry name" value="ArgD_aminotrans_3"/>
    <property type="match status" value="1"/>
</dbReference>
<dbReference type="InterPro" id="IPR050103">
    <property type="entry name" value="Class-III_PLP-dep_AT"/>
</dbReference>
<dbReference type="PROSITE" id="PS00600">
    <property type="entry name" value="AA_TRANSFER_CLASS_3"/>
    <property type="match status" value="1"/>
</dbReference>
<dbReference type="InterPro" id="IPR049704">
    <property type="entry name" value="Aminotrans_3_PPA_site"/>
</dbReference>
<dbReference type="GO" id="GO:0006526">
    <property type="term" value="P:L-arginine biosynthetic process"/>
    <property type="evidence" value="ECO:0007669"/>
    <property type="project" value="UniProtKB-UniRule"/>
</dbReference>
<dbReference type="AlphaFoldDB" id="A0A328QB03"/>
<keyword evidence="5" id="KW-0055">Arginine biosynthesis</keyword>
<dbReference type="GO" id="GO:0030170">
    <property type="term" value="F:pyridoxal phosphate binding"/>
    <property type="evidence" value="ECO:0007669"/>
    <property type="project" value="InterPro"/>
</dbReference>
<feature type="binding site" evidence="5">
    <location>
        <begin position="105"/>
        <end position="106"/>
    </location>
    <ligand>
        <name>pyridoxal 5'-phosphate</name>
        <dbReference type="ChEBI" id="CHEBI:597326"/>
    </ligand>
</feature>
<comment type="catalytic activity">
    <reaction evidence="5">
        <text>N(2)-acetyl-L-ornithine + 2-oxoglutarate = N-acetyl-L-glutamate 5-semialdehyde + L-glutamate</text>
        <dbReference type="Rhea" id="RHEA:18049"/>
        <dbReference type="ChEBI" id="CHEBI:16810"/>
        <dbReference type="ChEBI" id="CHEBI:29123"/>
        <dbReference type="ChEBI" id="CHEBI:29985"/>
        <dbReference type="ChEBI" id="CHEBI:57805"/>
        <dbReference type="EC" id="2.6.1.11"/>
    </reaction>
</comment>
<evidence type="ECO:0000256" key="1">
    <source>
        <dbReference type="ARBA" id="ARBA00022576"/>
    </source>
</evidence>
<keyword evidence="3 5" id="KW-0808">Transferase</keyword>
<dbReference type="PIRSF" id="PIRSF000521">
    <property type="entry name" value="Transaminase_4ab_Lys_Orn"/>
    <property type="match status" value="1"/>
</dbReference>
<dbReference type="UniPathway" id="UPA00068">
    <property type="reaction ID" value="UER00109"/>
</dbReference>
<comment type="similarity">
    <text evidence="5">Belongs to the class-III pyridoxal-phosphate-dependent aminotransferase family. ArgD subfamily.</text>
</comment>
<evidence type="ECO:0000256" key="3">
    <source>
        <dbReference type="ARBA" id="ARBA00022679"/>
    </source>
</evidence>
<feature type="binding site" evidence="5">
    <location>
        <position position="135"/>
    </location>
    <ligand>
        <name>N(2)-acetyl-L-ornithine</name>
        <dbReference type="ChEBI" id="CHEBI:57805"/>
    </ligand>
</feature>
<feature type="binding site" evidence="5">
    <location>
        <position position="132"/>
    </location>
    <ligand>
        <name>pyridoxal 5'-phosphate</name>
        <dbReference type="ChEBI" id="CHEBI:597326"/>
    </ligand>
</feature>
<dbReference type="InterPro" id="IPR015421">
    <property type="entry name" value="PyrdxlP-dep_Trfase_major"/>
</dbReference>
<feature type="modified residue" description="N6-(pyridoxal phosphate)lysine" evidence="5">
    <location>
        <position position="246"/>
    </location>
</feature>
<dbReference type="PANTHER" id="PTHR11986">
    <property type="entry name" value="AMINOTRANSFERASE CLASS III"/>
    <property type="match status" value="1"/>
</dbReference>
<protein>
    <recommendedName>
        <fullName evidence="5">Acetylornithine aminotransferase</fullName>
        <shortName evidence="5">ACOAT</shortName>
        <ecNumber evidence="5">2.6.1.11</ecNumber>
    </recommendedName>
</protein>
<feature type="binding site" evidence="5">
    <location>
        <position position="275"/>
    </location>
    <ligand>
        <name>pyridoxal 5'-phosphate</name>
        <dbReference type="ChEBI" id="CHEBI:597326"/>
    </ligand>
</feature>
<comment type="pathway">
    <text evidence="5">Amino-acid biosynthesis; L-arginine biosynthesis; N(2)-acetyl-L-ornithine from L-glutamate: step 4/4.</text>
</comment>
<reference evidence="6 7" key="1">
    <citation type="submission" date="2017-05" db="EMBL/GenBank/DDBJ databases">
        <title>Host range expansion of the Methanosphaera genus to humans and monogastric animals involves recent and extensive reduction in genome content.</title>
        <authorList>
            <person name="Hoedt E.C."/>
            <person name="Volmer J.G."/>
            <person name="Parks D.H."/>
            <person name="Rosewarne C.P."/>
            <person name="Denman S.E."/>
            <person name="Mcsweeney C.S."/>
            <person name="O Cuiv P."/>
            <person name="Hugenholtz P."/>
            <person name="Tyson G.W."/>
            <person name="Morrison M."/>
        </authorList>
    </citation>
    <scope>NUCLEOTIDE SEQUENCE [LARGE SCALE GENOMIC DNA]</scope>
    <source>
        <strain evidence="6 7">PA5</strain>
    </source>
</reference>
<dbReference type="GO" id="GO:0042802">
    <property type="term" value="F:identical protein binding"/>
    <property type="evidence" value="ECO:0007669"/>
    <property type="project" value="TreeGrafter"/>
</dbReference>
<dbReference type="EMBL" id="NGJK01000004">
    <property type="protein sequence ID" value="RAP03840.1"/>
    <property type="molecule type" value="Genomic_DNA"/>
</dbReference>
<dbReference type="Pfam" id="PF00202">
    <property type="entry name" value="Aminotran_3"/>
    <property type="match status" value="1"/>
</dbReference>
<accession>A0A328QB03</accession>
<dbReference type="GO" id="GO:0005737">
    <property type="term" value="C:cytoplasm"/>
    <property type="evidence" value="ECO:0007669"/>
    <property type="project" value="UniProtKB-SubCell"/>
</dbReference>
<feature type="binding site" evidence="5">
    <location>
        <begin position="217"/>
        <end position="220"/>
    </location>
    <ligand>
        <name>pyridoxal 5'-phosphate</name>
        <dbReference type="ChEBI" id="CHEBI:597326"/>
    </ligand>
</feature>